<proteinExistence type="predicted"/>
<accession>A0A1V4ACD5</accession>
<evidence type="ECO:0000313" key="1">
    <source>
        <dbReference type="EMBL" id="OON81612.1"/>
    </source>
</evidence>
<comment type="caution">
    <text evidence="1">The sequence shown here is derived from an EMBL/GenBank/DDBJ whole genome shotgun (WGS) entry which is preliminary data.</text>
</comment>
<dbReference type="OrthoDB" id="3894261at2"/>
<dbReference type="RefSeq" id="WP_077965315.1">
    <property type="nucleotide sequence ID" value="NZ_CP045178.1"/>
</dbReference>
<organism evidence="1 2">
    <name type="scientific">Streptomyces tsukubensis</name>
    <dbReference type="NCBI Taxonomy" id="83656"/>
    <lineage>
        <taxon>Bacteria</taxon>
        <taxon>Bacillati</taxon>
        <taxon>Actinomycetota</taxon>
        <taxon>Actinomycetes</taxon>
        <taxon>Kitasatosporales</taxon>
        <taxon>Streptomycetaceae</taxon>
        <taxon>Streptomyces</taxon>
    </lineage>
</organism>
<reference evidence="1 2" key="1">
    <citation type="submission" date="2017-02" db="EMBL/GenBank/DDBJ databases">
        <title>Draft Genome Sequence of Streptomyces tsukubaensis F601, a Producer of the immunosuppressant tacrolimus FK506.</title>
        <authorList>
            <person name="Zong G."/>
            <person name="Zhong C."/>
            <person name="Fu J."/>
            <person name="Qin R."/>
            <person name="Cao G."/>
        </authorList>
    </citation>
    <scope>NUCLEOTIDE SEQUENCE [LARGE SCALE GENOMIC DNA]</scope>
    <source>
        <strain evidence="1 2">F601</strain>
    </source>
</reference>
<keyword evidence="2" id="KW-1185">Reference proteome</keyword>
<gene>
    <name evidence="1" type="ORF">B1H18_05435</name>
</gene>
<evidence type="ECO:0000313" key="2">
    <source>
        <dbReference type="Proteomes" id="UP000190539"/>
    </source>
</evidence>
<dbReference type="Proteomes" id="UP000190539">
    <property type="component" value="Unassembled WGS sequence"/>
</dbReference>
<name>A0A1V4ACD5_9ACTN</name>
<dbReference type="SUPFAM" id="SSF52540">
    <property type="entry name" value="P-loop containing nucleoside triphosphate hydrolases"/>
    <property type="match status" value="1"/>
</dbReference>
<dbReference type="InterPro" id="IPR027417">
    <property type="entry name" value="P-loop_NTPase"/>
</dbReference>
<dbReference type="STRING" id="83656.B1H18_05435"/>
<dbReference type="AlphaFoldDB" id="A0A1V4ACD5"/>
<dbReference type="EMBL" id="MVFC01000003">
    <property type="protein sequence ID" value="OON81612.1"/>
    <property type="molecule type" value="Genomic_DNA"/>
</dbReference>
<protein>
    <submittedName>
        <fullName evidence="1">ATP/GTP-binding protein</fullName>
    </submittedName>
</protein>
<sequence>MPGRDLRALFSTNDRTLGAAEAFTNRQAQWEFAVAALAEHLRHVSNSAFDPEDLEAARDNVVVFHGIGGIGKSTLSRKFEASLADPWQRPAQWGAPAWGGARILPVRIDLARSASPDFEKIVLSVRLALAAIGQPLPAFDLALRRYWEHQHPWDPLEDFLNRGGLAARFGKALPQQMQSALADVAQALLLPGTVGSAVGQVTGALVGALRERRQTVRALAGCSRLADLLESEPDLDSLSYYPHLLAWEIARVPAEKWVTPVILLDAFEEIGDRTHRDFERLLQRLVWLMPNAFFVITGRSRLQWADEALQGQLDFTGSTAWPGLAAHDIPQARNEFPTPRRERQMLIGDFSFEDCDDYLARRLSADGSPLISEPIRTVIGQRSHGLPLYLDLSVMRFLELRRSGHTPQPTDFDHEFPALIARTLSDLTAPERHVLRSVSLFSSFDVALATRAAALPQQASAQRLVERPFVRETPCGLWPYHLHALTRATIRGADDQTDDRWSPADWQQAAIRAFAALGERWSGGSDRDRLLLVGCLRQGLAIARDYRLDLGWLTEAAWTYVGDSVWEPLDLAASSEREVEAATAADALVELLSALARRQHQNRSRTVERLVAVADTGLLPAELCEMAVYYRAKAQRDLGHTEGSRQGMQLVVAGGGRLAPNARRGLAHLSRLAGDFPTALEAAEHLGRAGRHHRVVGDVRWVQGDMSLAAQAFGAARAEAEEHGKSGEAAMSQAMRAFTLAFTTDPITDDEIDLGEHLLAQVDLRAAALDIRIAALLRDAGTDAGVEGRAQVLAAEINTSGLLFVQAKLELARAFHHAIRDDQAGVASRISRLRELTREGYYAYYVDIAHFMADLALDTPSRAQWLDEQQTVHQRWRSMVTDRRALLISGPATGAP</sequence>